<dbReference type="Proteomes" id="UP000324222">
    <property type="component" value="Unassembled WGS sequence"/>
</dbReference>
<name>A0A5B7G778_PORTR</name>
<organism evidence="1 2">
    <name type="scientific">Portunus trituberculatus</name>
    <name type="common">Swimming crab</name>
    <name type="synonym">Neptunus trituberculatus</name>
    <dbReference type="NCBI Taxonomy" id="210409"/>
    <lineage>
        <taxon>Eukaryota</taxon>
        <taxon>Metazoa</taxon>
        <taxon>Ecdysozoa</taxon>
        <taxon>Arthropoda</taxon>
        <taxon>Crustacea</taxon>
        <taxon>Multicrustacea</taxon>
        <taxon>Malacostraca</taxon>
        <taxon>Eumalacostraca</taxon>
        <taxon>Eucarida</taxon>
        <taxon>Decapoda</taxon>
        <taxon>Pleocyemata</taxon>
        <taxon>Brachyura</taxon>
        <taxon>Eubrachyura</taxon>
        <taxon>Portunoidea</taxon>
        <taxon>Portunidae</taxon>
        <taxon>Portuninae</taxon>
        <taxon>Portunus</taxon>
    </lineage>
</organism>
<proteinExistence type="predicted"/>
<comment type="caution">
    <text evidence="1">The sequence shown here is derived from an EMBL/GenBank/DDBJ whole genome shotgun (WGS) entry which is preliminary data.</text>
</comment>
<accession>A0A5B7G778</accession>
<gene>
    <name evidence="1" type="ORF">E2C01_047350</name>
</gene>
<sequence>MVTVFTILTPPNFLKIKGDDLAFKWKYSTFRGFTATTNSTTITTTTTTATTYTHTPKSTKGN</sequence>
<dbReference type="AlphaFoldDB" id="A0A5B7G778"/>
<reference evidence="1 2" key="1">
    <citation type="submission" date="2019-05" db="EMBL/GenBank/DDBJ databases">
        <title>Another draft genome of Portunus trituberculatus and its Hox gene families provides insights of decapod evolution.</title>
        <authorList>
            <person name="Jeong J.-H."/>
            <person name="Song I."/>
            <person name="Kim S."/>
            <person name="Choi T."/>
            <person name="Kim D."/>
            <person name="Ryu S."/>
            <person name="Kim W."/>
        </authorList>
    </citation>
    <scope>NUCLEOTIDE SEQUENCE [LARGE SCALE GENOMIC DNA]</scope>
    <source>
        <tissue evidence="1">Muscle</tissue>
    </source>
</reference>
<protein>
    <submittedName>
        <fullName evidence="1">Uncharacterized protein</fullName>
    </submittedName>
</protein>
<keyword evidence="2" id="KW-1185">Reference proteome</keyword>
<evidence type="ECO:0000313" key="2">
    <source>
        <dbReference type="Proteomes" id="UP000324222"/>
    </source>
</evidence>
<dbReference type="EMBL" id="VSRR010011638">
    <property type="protein sequence ID" value="MPC53459.1"/>
    <property type="molecule type" value="Genomic_DNA"/>
</dbReference>
<evidence type="ECO:0000313" key="1">
    <source>
        <dbReference type="EMBL" id="MPC53459.1"/>
    </source>
</evidence>